<sequence length="172" mass="19435">MKNNPDRPCYLEVTVDKDIMLYGVAMFAGNKYIDDCYSVTLQALNNDDSVVAAKSGTFLPFQVESEADHPSYYGFDVLFEAPVTLRKDVQYCFEASIDGPTSICEGRFVNDIRCAGVSFNFKQPGANVEIKIDEWSKVYSEDSFYYMEDELDEEVLQTNESAISPVPLPFTY</sequence>
<dbReference type="InterPro" id="IPR038648">
    <property type="entry name" value="PHR_sf"/>
</dbReference>
<gene>
    <name evidence="2" type="ORF">OS493_015265</name>
</gene>
<keyword evidence="3" id="KW-1185">Reference proteome</keyword>
<protein>
    <recommendedName>
        <fullName evidence="1">PHR domain-containing protein</fullName>
    </recommendedName>
</protein>
<dbReference type="Gene3D" id="2.60.120.820">
    <property type="entry name" value="PHR domain"/>
    <property type="match status" value="1"/>
</dbReference>
<dbReference type="Pfam" id="PF08005">
    <property type="entry name" value="PHR"/>
    <property type="match status" value="1"/>
</dbReference>
<comment type="caution">
    <text evidence="2">The sequence shown here is derived from an EMBL/GenBank/DDBJ whole genome shotgun (WGS) entry which is preliminary data.</text>
</comment>
<dbReference type="Proteomes" id="UP001163046">
    <property type="component" value="Unassembled WGS sequence"/>
</dbReference>
<dbReference type="InterPro" id="IPR012983">
    <property type="entry name" value="PHR"/>
</dbReference>
<proteinExistence type="predicted"/>
<dbReference type="EMBL" id="MU826357">
    <property type="protein sequence ID" value="KAJ7379482.1"/>
    <property type="molecule type" value="Genomic_DNA"/>
</dbReference>
<name>A0A9X0CXD9_9CNID</name>
<evidence type="ECO:0000259" key="1">
    <source>
        <dbReference type="Pfam" id="PF08005"/>
    </source>
</evidence>
<accession>A0A9X0CXD9</accession>
<organism evidence="2 3">
    <name type="scientific">Desmophyllum pertusum</name>
    <dbReference type="NCBI Taxonomy" id="174260"/>
    <lineage>
        <taxon>Eukaryota</taxon>
        <taxon>Metazoa</taxon>
        <taxon>Cnidaria</taxon>
        <taxon>Anthozoa</taxon>
        <taxon>Hexacorallia</taxon>
        <taxon>Scleractinia</taxon>
        <taxon>Caryophylliina</taxon>
        <taxon>Caryophylliidae</taxon>
        <taxon>Desmophyllum</taxon>
    </lineage>
</organism>
<feature type="domain" description="PHR" evidence="1">
    <location>
        <begin position="13"/>
        <end position="122"/>
    </location>
</feature>
<reference evidence="2" key="1">
    <citation type="submission" date="2023-01" db="EMBL/GenBank/DDBJ databases">
        <title>Genome assembly of the deep-sea coral Lophelia pertusa.</title>
        <authorList>
            <person name="Herrera S."/>
            <person name="Cordes E."/>
        </authorList>
    </citation>
    <scope>NUCLEOTIDE SEQUENCE</scope>
    <source>
        <strain evidence="2">USNM1676648</strain>
        <tissue evidence="2">Polyp</tissue>
    </source>
</reference>
<evidence type="ECO:0000313" key="3">
    <source>
        <dbReference type="Proteomes" id="UP001163046"/>
    </source>
</evidence>
<evidence type="ECO:0000313" key="2">
    <source>
        <dbReference type="EMBL" id="KAJ7379482.1"/>
    </source>
</evidence>
<dbReference type="AlphaFoldDB" id="A0A9X0CXD9"/>